<evidence type="ECO:0000259" key="3">
    <source>
        <dbReference type="Pfam" id="PF10469"/>
    </source>
</evidence>
<evidence type="ECO:0000256" key="1">
    <source>
        <dbReference type="SAM" id="MobiDB-lite"/>
    </source>
</evidence>
<feature type="region of interest" description="Disordered" evidence="1">
    <location>
        <begin position="202"/>
        <end position="226"/>
    </location>
</feature>
<feature type="compositionally biased region" description="Basic residues" evidence="1">
    <location>
        <begin position="63"/>
        <end position="80"/>
    </location>
</feature>
<organism evidence="4 5">
    <name type="scientific">Priapulus caudatus</name>
    <name type="common">Priapulid worm</name>
    <dbReference type="NCBI Taxonomy" id="37621"/>
    <lineage>
        <taxon>Eukaryota</taxon>
        <taxon>Metazoa</taxon>
        <taxon>Ecdysozoa</taxon>
        <taxon>Scalidophora</taxon>
        <taxon>Priapulida</taxon>
        <taxon>Priapulimorpha</taxon>
        <taxon>Priapulimorphida</taxon>
        <taxon>Priapulidae</taxon>
        <taxon>Priapulus</taxon>
    </lineage>
</organism>
<feature type="domain" description="A-kinase anchor protein 7-like phosphoesterase" evidence="3">
    <location>
        <begin position="246"/>
        <end position="439"/>
    </location>
</feature>
<name>A0ABM1EJC6_PRICU</name>
<protein>
    <submittedName>
        <fullName evidence="5">Leukocyte receptor cluster member 9-like</fullName>
    </submittedName>
</protein>
<accession>A0ABM1EJC6</accession>
<dbReference type="Gene3D" id="3.90.1140.10">
    <property type="entry name" value="Cyclic phosphodiesterase"/>
    <property type="match status" value="1"/>
</dbReference>
<feature type="region of interest" description="Disordered" evidence="1">
    <location>
        <begin position="44"/>
        <end position="99"/>
    </location>
</feature>
<evidence type="ECO:0000259" key="2">
    <source>
        <dbReference type="Pfam" id="PF04457"/>
    </source>
</evidence>
<keyword evidence="4" id="KW-1185">Reference proteome</keyword>
<dbReference type="Pfam" id="PF10469">
    <property type="entry name" value="AKAP7_NLS"/>
    <property type="match status" value="1"/>
</dbReference>
<dbReference type="Proteomes" id="UP000695022">
    <property type="component" value="Unplaced"/>
</dbReference>
<dbReference type="InterPro" id="IPR042653">
    <property type="entry name" value="Leng9"/>
</dbReference>
<feature type="domain" description="MJ1316 RNA cyclic group end recognition" evidence="2">
    <location>
        <begin position="99"/>
        <end position="174"/>
    </location>
</feature>
<dbReference type="InterPro" id="IPR040459">
    <property type="entry name" value="MJ1316"/>
</dbReference>
<evidence type="ECO:0000313" key="4">
    <source>
        <dbReference type="Proteomes" id="UP000695022"/>
    </source>
</evidence>
<gene>
    <name evidence="5" type="primary">LOC106812829</name>
</gene>
<dbReference type="RefSeq" id="XP_014672297.1">
    <property type="nucleotide sequence ID" value="XM_014816811.1"/>
</dbReference>
<feature type="compositionally biased region" description="Acidic residues" evidence="1">
    <location>
        <begin position="204"/>
        <end position="221"/>
    </location>
</feature>
<dbReference type="GeneID" id="106812829"/>
<feature type="compositionally biased region" description="Low complexity" evidence="1">
    <location>
        <begin position="44"/>
        <end position="62"/>
    </location>
</feature>
<reference evidence="5" key="1">
    <citation type="submission" date="2025-08" db="UniProtKB">
        <authorList>
            <consortium name="RefSeq"/>
        </authorList>
    </citation>
    <scope>IDENTIFICATION</scope>
</reference>
<dbReference type="InterPro" id="IPR019510">
    <property type="entry name" value="AKAP7-like_phosphoesterase"/>
</dbReference>
<proteinExistence type="predicted"/>
<dbReference type="Pfam" id="PF04457">
    <property type="entry name" value="MJ1316"/>
    <property type="match status" value="1"/>
</dbReference>
<dbReference type="InterPro" id="IPR009097">
    <property type="entry name" value="Cyclic_Pdiesterase"/>
</dbReference>
<dbReference type="PANTHER" id="PTHR46729:SF1">
    <property type="entry name" value="LEUKOCYTE RECEPTOR CLUSTER MEMBER 9"/>
    <property type="match status" value="1"/>
</dbReference>
<dbReference type="SUPFAM" id="SSF55144">
    <property type="entry name" value="LigT-like"/>
    <property type="match status" value="1"/>
</dbReference>
<evidence type="ECO:0000313" key="5">
    <source>
        <dbReference type="RefSeq" id="XP_014672297.1"/>
    </source>
</evidence>
<sequence>MPVITFTCTRLAAPAIAHAQRHLEALANERRGKPTMREVIAAAVATPTNAADETDRAATSPASRRRRKEKKPKRKKKEKGKGREEEEETSAEGEKKPRMKTAADCVSRVRWDARLAEACFVVGYVDRFVGVVERPFSHFCWGEDLASVDDVEELAVPQHRIQYFKYRGLKVWDKSERLDLMFGSTGDTRDLHDAIAAYDALHPDDEEGATDSDDSDDEDFGDGGGNAKFTLSQATADVRYDLSDRPNYFVAVHVTNPEVIAKVTAIQADVRAYDPRLAEGFLHTGALHVTLAMLRLDGPDDVRACQVALRAAPRRLRRFLAAGPLALEFPALATFNQRVLYAATRRDERFLAFVQELQDHLLNNGVRVHHSLDYVPHLTVMKMSRPLARRLGTYYVDQRAYESRAGDSVGGQTCDRMYLCEISEMRNADGFYRHVTSVGLLPGDVDNDNDGGDDGTIG</sequence>
<dbReference type="PANTHER" id="PTHR46729">
    <property type="entry name" value="LEUKOCYTE RECEPTOR CLUSTER MEMBER 9"/>
    <property type="match status" value="1"/>
</dbReference>